<dbReference type="AlphaFoldDB" id="A0A0F8YMB6"/>
<gene>
    <name evidence="1" type="ORF">LCGC14_2802370</name>
</gene>
<accession>A0A0F8YMB6</accession>
<proteinExistence type="predicted"/>
<name>A0A0F8YMB6_9ZZZZ</name>
<comment type="caution">
    <text evidence="1">The sequence shown here is derived from an EMBL/GenBank/DDBJ whole genome shotgun (WGS) entry which is preliminary data.</text>
</comment>
<evidence type="ECO:0000313" key="1">
    <source>
        <dbReference type="EMBL" id="KKK82538.1"/>
    </source>
</evidence>
<organism evidence="1">
    <name type="scientific">marine sediment metagenome</name>
    <dbReference type="NCBI Taxonomy" id="412755"/>
    <lineage>
        <taxon>unclassified sequences</taxon>
        <taxon>metagenomes</taxon>
        <taxon>ecological metagenomes</taxon>
    </lineage>
</organism>
<sequence>MADDVTATMTVLGSANDVMSNLDGIVDEYVAQRLIDEPGSWSAYPGWNFHARVWHKDGKWYGQPWCYHVPQDIHKADTLRELRDSISDEYGYD</sequence>
<reference evidence="1" key="1">
    <citation type="journal article" date="2015" name="Nature">
        <title>Complex archaea that bridge the gap between prokaryotes and eukaryotes.</title>
        <authorList>
            <person name="Spang A."/>
            <person name="Saw J.H."/>
            <person name="Jorgensen S.L."/>
            <person name="Zaremba-Niedzwiedzka K."/>
            <person name="Martijn J."/>
            <person name="Lind A.E."/>
            <person name="van Eijk R."/>
            <person name="Schleper C."/>
            <person name="Guy L."/>
            <person name="Ettema T.J."/>
        </authorList>
    </citation>
    <scope>NUCLEOTIDE SEQUENCE</scope>
</reference>
<protein>
    <submittedName>
        <fullName evidence="1">Uncharacterized protein</fullName>
    </submittedName>
</protein>
<dbReference type="EMBL" id="LAZR01052626">
    <property type="protein sequence ID" value="KKK82538.1"/>
    <property type="molecule type" value="Genomic_DNA"/>
</dbReference>